<proteinExistence type="predicted"/>
<dbReference type="SUPFAM" id="SSF53335">
    <property type="entry name" value="S-adenosyl-L-methionine-dependent methyltransferases"/>
    <property type="match status" value="1"/>
</dbReference>
<dbReference type="Gene3D" id="3.40.50.150">
    <property type="entry name" value="Vaccinia Virus protein VP39"/>
    <property type="match status" value="1"/>
</dbReference>
<accession>A0A846WPA1</accession>
<organism evidence="3 4">
    <name type="scientific">Gordonia polyisoprenivorans</name>
    <dbReference type="NCBI Taxonomy" id="84595"/>
    <lineage>
        <taxon>Bacteria</taxon>
        <taxon>Bacillati</taxon>
        <taxon>Actinomycetota</taxon>
        <taxon>Actinomycetes</taxon>
        <taxon>Mycobacteriales</taxon>
        <taxon>Gordoniaceae</taxon>
        <taxon>Gordonia</taxon>
    </lineage>
</organism>
<comment type="caution">
    <text evidence="3">The sequence shown here is derived from an EMBL/GenBank/DDBJ whole genome shotgun (WGS) entry which is preliminary data.</text>
</comment>
<keyword evidence="1 3" id="KW-0808">Transferase</keyword>
<reference evidence="3 4" key="1">
    <citation type="submission" date="2020-04" db="EMBL/GenBank/DDBJ databases">
        <title>MicrobeNet Type strains.</title>
        <authorList>
            <person name="Nicholson A.C."/>
        </authorList>
    </citation>
    <scope>NUCLEOTIDE SEQUENCE [LARGE SCALE GENOMIC DNA]</scope>
    <source>
        <strain evidence="3 4">ATCC BAA-14</strain>
    </source>
</reference>
<dbReference type="CDD" id="cd02440">
    <property type="entry name" value="AdoMet_MTases"/>
    <property type="match status" value="1"/>
</dbReference>
<sequence>MTEQPGYDALASLYATTFPTAFTTALEKQVVDAFIDTARTSAEYPRVVDVGCGIGHVAAHLAASGCLVSAVDPSSAMLRIARDTHPHIDFRHGDALLADVDLSEVDALVARFSLIHLSPDDVGEVLTSWRRRLAPGALILVATQSSDERGAHEFDHAVAPAWRWHPDTLAATLVDAGFVELWRTVSRPGPGHRFPEVHLVVAVPPDRSP</sequence>
<dbReference type="Pfam" id="PF13649">
    <property type="entry name" value="Methyltransf_25"/>
    <property type="match status" value="1"/>
</dbReference>
<keyword evidence="3" id="KW-0489">Methyltransferase</keyword>
<dbReference type="RefSeq" id="WP_006371114.1">
    <property type="nucleotide sequence ID" value="NZ_JAAXPC010000007.1"/>
</dbReference>
<dbReference type="GO" id="GO:0032259">
    <property type="term" value="P:methylation"/>
    <property type="evidence" value="ECO:0007669"/>
    <property type="project" value="UniProtKB-KW"/>
</dbReference>
<evidence type="ECO:0000313" key="3">
    <source>
        <dbReference type="EMBL" id="NKY02816.1"/>
    </source>
</evidence>
<evidence type="ECO:0000259" key="2">
    <source>
        <dbReference type="Pfam" id="PF13649"/>
    </source>
</evidence>
<evidence type="ECO:0000313" key="4">
    <source>
        <dbReference type="Proteomes" id="UP000563898"/>
    </source>
</evidence>
<dbReference type="EMBL" id="JAAXPC010000007">
    <property type="protein sequence ID" value="NKY02816.1"/>
    <property type="molecule type" value="Genomic_DNA"/>
</dbReference>
<dbReference type="InterPro" id="IPR041698">
    <property type="entry name" value="Methyltransf_25"/>
</dbReference>
<dbReference type="GO" id="GO:0008168">
    <property type="term" value="F:methyltransferase activity"/>
    <property type="evidence" value="ECO:0007669"/>
    <property type="project" value="UniProtKB-KW"/>
</dbReference>
<dbReference type="InterPro" id="IPR029063">
    <property type="entry name" value="SAM-dependent_MTases_sf"/>
</dbReference>
<protein>
    <submittedName>
        <fullName evidence="3">Class I SAM-dependent methyltransferase</fullName>
    </submittedName>
</protein>
<gene>
    <name evidence="3" type="ORF">HGA05_14660</name>
</gene>
<dbReference type="AlphaFoldDB" id="A0A846WPA1"/>
<dbReference type="Proteomes" id="UP000563898">
    <property type="component" value="Unassembled WGS sequence"/>
</dbReference>
<name>A0A846WPA1_9ACTN</name>
<dbReference type="PANTHER" id="PTHR43861">
    <property type="entry name" value="TRANS-ACONITATE 2-METHYLTRANSFERASE-RELATED"/>
    <property type="match status" value="1"/>
</dbReference>
<evidence type="ECO:0000256" key="1">
    <source>
        <dbReference type="ARBA" id="ARBA00022679"/>
    </source>
</evidence>
<feature type="domain" description="Methyltransferase" evidence="2">
    <location>
        <begin position="47"/>
        <end position="136"/>
    </location>
</feature>